<keyword evidence="4" id="KW-1185">Reference proteome</keyword>
<evidence type="ECO:0000256" key="1">
    <source>
        <dbReference type="SAM" id="Coils"/>
    </source>
</evidence>
<gene>
    <name evidence="3" type="ORF">ACFSYJ_02170</name>
</gene>
<dbReference type="SUPFAM" id="SSF48452">
    <property type="entry name" value="TPR-like"/>
    <property type="match status" value="4"/>
</dbReference>
<dbReference type="RefSeq" id="WP_345388647.1">
    <property type="nucleotide sequence ID" value="NZ_BAABHG010000003.1"/>
</dbReference>
<dbReference type="Gene3D" id="1.25.40.10">
    <property type="entry name" value="Tetratricopeptide repeat domain"/>
    <property type="match status" value="5"/>
</dbReference>
<dbReference type="InterPro" id="IPR011990">
    <property type="entry name" value="TPR-like_helical_dom_sf"/>
</dbReference>
<dbReference type="PANTHER" id="PTHR19959">
    <property type="entry name" value="KINESIN LIGHT CHAIN"/>
    <property type="match status" value="1"/>
</dbReference>
<dbReference type="EMBL" id="JBHUKU010000002">
    <property type="protein sequence ID" value="MFD2457381.1"/>
    <property type="molecule type" value="Genomic_DNA"/>
</dbReference>
<organism evidence="3 4">
    <name type="scientific">Amycolatopsis samaneae</name>
    <dbReference type="NCBI Taxonomy" id="664691"/>
    <lineage>
        <taxon>Bacteria</taxon>
        <taxon>Bacillati</taxon>
        <taxon>Actinomycetota</taxon>
        <taxon>Actinomycetes</taxon>
        <taxon>Pseudonocardiales</taxon>
        <taxon>Pseudonocardiaceae</taxon>
        <taxon>Amycolatopsis</taxon>
    </lineage>
</organism>
<comment type="caution">
    <text evidence="3">The sequence shown here is derived from an EMBL/GenBank/DDBJ whole genome shotgun (WGS) entry which is preliminary data.</text>
</comment>
<keyword evidence="1" id="KW-0175">Coiled coil</keyword>
<dbReference type="InterPro" id="IPR026000">
    <property type="entry name" value="Apc5_dom"/>
</dbReference>
<feature type="domain" description="Anaphase-promoting complex subunit 5" evidence="2">
    <location>
        <begin position="812"/>
        <end position="846"/>
    </location>
</feature>
<dbReference type="InterPro" id="IPR019734">
    <property type="entry name" value="TPR_rpt"/>
</dbReference>
<evidence type="ECO:0000313" key="3">
    <source>
        <dbReference type="EMBL" id="MFD2457381.1"/>
    </source>
</evidence>
<name>A0ABW5G796_9PSEU</name>
<dbReference type="PANTHER" id="PTHR19959:SF119">
    <property type="entry name" value="FUNGAL LIPASE-LIKE DOMAIN-CONTAINING PROTEIN"/>
    <property type="match status" value="1"/>
</dbReference>
<feature type="domain" description="Anaphase-promoting complex subunit 5" evidence="2">
    <location>
        <begin position="538"/>
        <end position="567"/>
    </location>
</feature>
<sequence length="1591" mass="173756">MESFVLACERYAKDKRAGVPPESFDLARWRADFDATRRLEADLGGGPLREPYRPADSAETPVRLLRAEYALVPFQARDELTVLLEWCRQVVEGDRTGIAVVDGIGGAGKTRLVLELANRFRQEGWYSGVLPKGADPTSLTTVSTPLLVVVDYADGRVSEVTNLLKLLRAGRDRPSVVVLTARSAAGQWFTDIVGALDDDRHSYRREEITLPDEHPSTTDIFLRTIAALAPNGRVSIPLTPSTAIRWTTLDLVLLGWIAASGVTTLPTTQTELYDEALRHEENYWCKVYTELAGRTPDRRLLRTAAACVSLVAADEKQAGRVLTAIDDLNDDPTERRLIRRTLQTCLNPASGEGLAVRPDPIGDHLLLSELARDESLLHATLAHAGEQRTDTAIAILDRAGQREPATTVPMITAILDAEPTRWRAAFAVAIRQPGPALTALCDVVSRPSTAIPLDSLSAELPFRTMPMYELGLIVDKTRLDDARRNGAPRHIVAELLAQVAERARYAGDPVTGFAAITEAVGHYRELVITEPAGYERDLAMSLERQAVFQVQLGHPQEALTTTKEAVSRYRLMARTELGTGLPQLASGVASLANRLLALGRHEDALAAAEEAVDLHQRLTTPDSTFRRRERARAWSILGATRSVMGIHQKALDATEEAVTLYRQLAADDPAGFLADLAGSLANLGVQLSDVDRLGEALNVAVEAVHIHEYLADANPAVHLPDLAAALTNLGHRLSEVDIREALAVVTKAVDIYRRLAGSGRAGHGAHFAASLISLSKCQMAAKQWEEALETAQEAAESCRQLFIMNPDAHIRNLAMATLTLSLALMCTNNYEKALEAAEEAVTLHRRLAAANRVAHLNGLANALNALKSARLNLGRHGEALEAAEETLDLYRRLIRLDPARHQRHLADSMFSVSRLLSATERRDEEFAAGEEATALYRRLAEENPTLDDLSKFGAALISFSLSLVGQGQWRRAHQCVVEAVDLFEHLTDVNSARHLPDLARARDLLGAIQTNLGWFDDGLASAKNAVGLYRKLADADRNAYLPGLAASLHNLGAIYSGMDRRQEALLAAEEAVQLYQELTADDVLAYLPQFPNALSGLSNVLSALERREEALLAVEEAVALYEQLDELSRVRISPEWAGSLITLGGRLEAVGRHQEAVAATEQGVAIQRRLAEENPIAHLSKLADSLNNFGVYLSRVDRPHDATAAMSESVALYRQLTEADPVAHLPRFCVVLNTLSKQFDVDENDEAAGKVWDDAINAVPPGPARAELRTALARRWAAADHTEAALEQVFRAVAEVDDPALDTADAAAHAFRVRQSIRGVVIEYGMISDALPTWAVRPIPRAQLELCDAMETVEDWITARKLLCEYKEVFDDVEFAANVEIIAALRSSTSIESKLGVPLKVIARDGFDAYVADQDARHAEHELLKSWLAMPSRDDFARFYRTHWDALSRDSCQRRLATFDDPATPVGLAVLALGTTLSPDDVLAIVTDSATATDAAFQAIETGHLGRLWAIAETAPELRATPTTWGLIVVGHLLEQGRPDAAMDVGRQLAELGTPIVRRAHAARLRALLKCRPELAELPELINIIDHTPSG</sequence>
<proteinExistence type="predicted"/>
<evidence type="ECO:0000313" key="4">
    <source>
        <dbReference type="Proteomes" id="UP001597419"/>
    </source>
</evidence>
<evidence type="ECO:0000259" key="2">
    <source>
        <dbReference type="Pfam" id="PF12862"/>
    </source>
</evidence>
<dbReference type="Pfam" id="PF13374">
    <property type="entry name" value="TPR_10"/>
    <property type="match status" value="2"/>
</dbReference>
<reference evidence="4" key="1">
    <citation type="journal article" date="2019" name="Int. J. Syst. Evol. Microbiol.">
        <title>The Global Catalogue of Microorganisms (GCM) 10K type strain sequencing project: providing services to taxonomists for standard genome sequencing and annotation.</title>
        <authorList>
            <consortium name="The Broad Institute Genomics Platform"/>
            <consortium name="The Broad Institute Genome Sequencing Center for Infectious Disease"/>
            <person name="Wu L."/>
            <person name="Ma J."/>
        </authorList>
    </citation>
    <scope>NUCLEOTIDE SEQUENCE [LARGE SCALE GENOMIC DNA]</scope>
    <source>
        <strain evidence="4">CGMCC 4.7643</strain>
    </source>
</reference>
<dbReference type="SMART" id="SM00028">
    <property type="entry name" value="TPR"/>
    <property type="match status" value="8"/>
</dbReference>
<dbReference type="Pfam" id="PF12862">
    <property type="entry name" value="ANAPC5"/>
    <property type="match status" value="2"/>
</dbReference>
<accession>A0ABW5G796</accession>
<protein>
    <submittedName>
        <fullName evidence="3">Tetratricopeptide repeat protein</fullName>
    </submittedName>
</protein>
<feature type="coiled-coil region" evidence="1">
    <location>
        <begin position="774"/>
        <end position="801"/>
    </location>
</feature>
<dbReference type="Proteomes" id="UP001597419">
    <property type="component" value="Unassembled WGS sequence"/>
</dbReference>